<comment type="caution">
    <text evidence="2">The sequence shown here is derived from an EMBL/GenBank/DDBJ whole genome shotgun (WGS) entry which is preliminary data.</text>
</comment>
<sequence>MREICEEDEGAKEILSYSNESDYLSDINGLIDLINTKLIHCKAIEYNEYKQLTSEFIKQLNKYQEQPYVLDTYLERLCSPLTNCMADFLENYSLILHKTVVSLSESQSKGFDANSEAGLEIIRYLYLNVDTNHHKNILRLSDCIYNLCKIRGSKVISLYFPSSVGFLEVVIDYISLREKCQLGSEHENSSNVYSDLRNELEDLFHHDEENWHFTYVLYVWLSTLVLIPFSFEVLDSKYMIEPNHLFLRILESVVPKVLENKYCVTNEVASMVFAKVACRVDFILLWSHENNKFSSLLSKGLDEIQSSLGVLTWIKYLIKLAPVESIEVFVDPIIKYLGIPNDAQYRDLNCSYHHHDNNYSYKSTCCRTICITRLVIRCTQSNVLAKHFLDFEGLLDWVLELLVEQNKSENSLLRHTSSKCIAKIIYTIKDTSRAEMFLNNMLLIESQNRAETLKGLSPNELEGKCLAVAELLRTRVAFIFERYLPEILEFLQYCLNYEFWSGSRSYGVQIRDSACYIIWSLARGVPPETLRPYSSKIISSIIPLTVFDFQINGRRSSCAALQELIGRIGGENVPFGISIVTIADFFSISSIKSSFLEVSTRIGALDATNGDDLGSQVPSNYQDFGNHESSIYPFAAILSDYLVQNVFIHPNTKIRLLSTIALSKLVPFCYHLCFFSILPFVSKQISKGSSPGYIGNWNGDLNIFSSNSIFRHSSLLIISILVSKGSILKSLNIPFWDLLSEATDQSGSNKSCISRDLGASKNPNSTPAEFTWSDYVRNIPILIEKNRLYRGKGGDLTRKGVLNLVCSLAKSTEIIPFKRATFSRFLQTVCESIKHLSFSIQISGCSTLDAMIKWRMVKARDSPEFLEINKLLVNFVESLDPSRSDLHIMAVRGIILSIGIIFPRISGLIEEELVNDIVTSLIGVFYREKLITREEGGQSGSGVTFRDLIFSSKYDIECRRNSVWSLGMICYCMKDLETPSRREILDLCHDVFVQGCFDYSTDKRGDVGSWIRELSMETLVCLYCNGLYREEPEREKVLSAFMFNVFNYSDKLRVKAILLLWKLLSFKFMGSGFVETESPSMPVINMYWIYYRIFHGIPFELFEICQIRSVRVNNCGNARKLSLEHVVFESCHLILQDILNDYSLVHNDSYIGSLRDFFTSEDNPFNSGCYFFDMMDSIERVPHSLLANLDFENQFLFFLSNRNFQALSSSNAYVFKKCLFPLILEQELQKSILLGLINWISNSSSLSSSSSINPYNAINYELNIFLKSTPDVSAASLPIFINIETLLRLLSACGQDAAFLCTCITLHALQFILVLFTWGIFPSEKDCLRGILDAVLRVLADTQDFQLIKVSSAILVHMSFSIGALDRELSGEAMQSLSGLVSHKYPNIRVYTSDYIYNNICHIQSSEKVESILEFIREINWAESHGSEELSSLKTRFEHLYLQQ</sequence>
<proteinExistence type="predicted"/>
<dbReference type="Gene3D" id="1.25.10.10">
    <property type="entry name" value="Leucine-rich Repeat Variant"/>
    <property type="match status" value="1"/>
</dbReference>
<reference evidence="2" key="1">
    <citation type="submission" date="2022-10" db="EMBL/GenBank/DDBJ databases">
        <title>Adaptive evolution leads to modifications in subtelomeric GC content in a zoonotic Cryptosporidium species.</title>
        <authorList>
            <person name="Li J."/>
            <person name="Feng Y."/>
            <person name="Xiao L."/>
        </authorList>
    </citation>
    <scope>NUCLEOTIDE SEQUENCE</scope>
    <source>
        <strain evidence="2">33844</strain>
    </source>
</reference>
<dbReference type="Pfam" id="PF23579">
    <property type="entry name" value="ARM_TBCD"/>
    <property type="match status" value="1"/>
</dbReference>
<dbReference type="GO" id="GO:0007023">
    <property type="term" value="P:post-chaperonin tubulin folding pathway"/>
    <property type="evidence" value="ECO:0007669"/>
    <property type="project" value="InterPro"/>
</dbReference>
<dbReference type="GO" id="GO:0000226">
    <property type="term" value="P:microtubule cytoskeleton organization"/>
    <property type="evidence" value="ECO:0007669"/>
    <property type="project" value="TreeGrafter"/>
</dbReference>
<dbReference type="OrthoDB" id="10253476at2759"/>
<dbReference type="InterPro" id="IPR058033">
    <property type="entry name" value="ARM_TBCD_2nd"/>
</dbReference>
<accession>A0A9D5HWT8</accession>
<dbReference type="EMBL" id="JAPCXC010000074">
    <property type="protein sequence ID" value="KAJ1606616.1"/>
    <property type="molecule type" value="Genomic_DNA"/>
</dbReference>
<dbReference type="PANTHER" id="PTHR12658:SF0">
    <property type="entry name" value="TUBULIN-SPECIFIC CHAPERONE D"/>
    <property type="match status" value="1"/>
</dbReference>
<dbReference type="InterPro" id="IPR011989">
    <property type="entry name" value="ARM-like"/>
</dbReference>
<dbReference type="Pfam" id="PF25767">
    <property type="entry name" value="ARM_TBCD_2nd"/>
    <property type="match status" value="1"/>
</dbReference>
<protein>
    <submittedName>
        <fullName evidence="2">B-tubulin specific chaparone</fullName>
    </submittedName>
</protein>
<dbReference type="GO" id="GO:0007021">
    <property type="term" value="P:tubulin complex assembly"/>
    <property type="evidence" value="ECO:0007669"/>
    <property type="project" value="InterPro"/>
</dbReference>
<dbReference type="GO" id="GO:0048487">
    <property type="term" value="F:beta-tubulin binding"/>
    <property type="evidence" value="ECO:0007669"/>
    <property type="project" value="InterPro"/>
</dbReference>
<dbReference type="SUPFAM" id="SSF48371">
    <property type="entry name" value="ARM repeat"/>
    <property type="match status" value="2"/>
</dbReference>
<dbReference type="GO" id="GO:0005096">
    <property type="term" value="F:GTPase activator activity"/>
    <property type="evidence" value="ECO:0007669"/>
    <property type="project" value="InterPro"/>
</dbReference>
<feature type="domain" description="Tubulin-folding cofactor D ARM repeats" evidence="1">
    <location>
        <begin position="389"/>
        <end position="577"/>
    </location>
</feature>
<organism evidence="2">
    <name type="scientific">Cryptosporidium canis</name>
    <dbReference type="NCBI Taxonomy" id="195482"/>
    <lineage>
        <taxon>Eukaryota</taxon>
        <taxon>Sar</taxon>
        <taxon>Alveolata</taxon>
        <taxon>Apicomplexa</taxon>
        <taxon>Conoidasida</taxon>
        <taxon>Coccidia</taxon>
        <taxon>Eucoccidiorida</taxon>
        <taxon>Eimeriorina</taxon>
        <taxon>Cryptosporidiidae</taxon>
        <taxon>Cryptosporidium</taxon>
    </lineage>
</organism>
<evidence type="ECO:0000313" key="2">
    <source>
        <dbReference type="EMBL" id="KAJ1606616.1"/>
    </source>
</evidence>
<dbReference type="Proteomes" id="UP001067231">
    <property type="component" value="Unassembled WGS sequence"/>
</dbReference>
<gene>
    <name evidence="2" type="ORF">OJ253_2677</name>
</gene>
<dbReference type="PANTHER" id="PTHR12658">
    <property type="entry name" value="BETA-TUBULIN COFACTOR D"/>
    <property type="match status" value="1"/>
</dbReference>
<name>A0A9D5HWT8_9CRYT</name>
<evidence type="ECO:0000259" key="1">
    <source>
        <dbReference type="Pfam" id="PF25767"/>
    </source>
</evidence>
<dbReference type="InterPro" id="IPR016024">
    <property type="entry name" value="ARM-type_fold"/>
</dbReference>
<dbReference type="InterPro" id="IPR033162">
    <property type="entry name" value="TBCD"/>
</dbReference>